<comment type="similarity">
    <text evidence="1 8">Belongs to the patatin family.</text>
</comment>
<evidence type="ECO:0000256" key="1">
    <source>
        <dbReference type="ARBA" id="ARBA00010240"/>
    </source>
</evidence>
<dbReference type="Proteomes" id="UP000623129">
    <property type="component" value="Unassembled WGS sequence"/>
</dbReference>
<feature type="short sequence motif" description="GXSXG" evidence="7">
    <location>
        <begin position="64"/>
        <end position="68"/>
    </location>
</feature>
<sequence>MATSGDGSTGSTPAKKNIVTMLSIDGGGVRGIIPATIIAFLESKLQELDGEEARLADYFDVIAGTSTGGLLALMLAAPNKDRRPLFAAKDITQFYLDHSPKIFPQKLNCMRGIISQLIKKIRILVGPKYDGEYRHSIIRQLLGQSKLHDTLTNVIIPTFDIRILQPTIFSNFTLKFQPQKDALLSDIGIATSAAPTYFPAHYFETKDDKGSTREFNLVDGGVVANNPTLAAVSQATREIVTGNDQFFPIKPTDYHKLLVISIGTGSSKIEEKYTAQEVSKWGILRWLTRKGSSPILDIFNFGSGDMVDIHLANLFQALQSEESYLRIQDDKLTSSTISIDDSSMENMQKLVQIGNDLLNKPVSRVNIETGLYEEVPGAGTNGDMLISFAKKLSAERKQRGGTVPI</sequence>
<feature type="active site" description="Nucleophile" evidence="7">
    <location>
        <position position="66"/>
    </location>
</feature>
<dbReference type="FunFam" id="3.40.1090.10:FF:000005">
    <property type="entry name" value="Patatin"/>
    <property type="match status" value="1"/>
</dbReference>
<keyword evidence="11" id="KW-1185">Reference proteome</keyword>
<keyword evidence="4 7" id="KW-0442">Lipid degradation</keyword>
<feature type="active site" description="Proton acceptor" evidence="7">
    <location>
        <position position="219"/>
    </location>
</feature>
<evidence type="ECO:0000259" key="9">
    <source>
        <dbReference type="PROSITE" id="PS51635"/>
    </source>
</evidence>
<evidence type="ECO:0000256" key="2">
    <source>
        <dbReference type="ARBA" id="ARBA00022801"/>
    </source>
</evidence>
<comment type="domain">
    <text evidence="8">The nitrogen atoms of the two glycine residues in the GGXR motif define the oxyanion hole, and stabilize the oxyanion that forms during the nucleophilic attack by the catalytic serine during substrate cleavage.</text>
</comment>
<gene>
    <name evidence="10" type="ORF">FCM35_KLT16900</name>
</gene>
<keyword evidence="5 7" id="KW-0443">Lipid metabolism</keyword>
<dbReference type="GO" id="GO:0016042">
    <property type="term" value="P:lipid catabolic process"/>
    <property type="evidence" value="ECO:0007669"/>
    <property type="project" value="UniProtKB-UniRule"/>
</dbReference>
<dbReference type="AlphaFoldDB" id="A0A833RDR9"/>
<dbReference type="GO" id="GO:0004620">
    <property type="term" value="F:phospholipase activity"/>
    <property type="evidence" value="ECO:0007669"/>
    <property type="project" value="TreeGrafter"/>
</dbReference>
<protein>
    <recommendedName>
        <fullName evidence="8">Patatin</fullName>
        <ecNumber evidence="8">3.1.1.-</ecNumber>
    </recommendedName>
</protein>
<dbReference type="SUPFAM" id="SSF52151">
    <property type="entry name" value="FabD/lysophospholipase-like"/>
    <property type="match status" value="1"/>
</dbReference>
<comment type="function">
    <text evidence="8">Lipolytic acyl hydrolase (LAH).</text>
</comment>
<proteinExistence type="inferred from homology"/>
<evidence type="ECO:0000313" key="10">
    <source>
        <dbReference type="EMBL" id="KAF3339429.1"/>
    </source>
</evidence>
<name>A0A833RDR9_9POAL</name>
<evidence type="ECO:0000256" key="8">
    <source>
        <dbReference type="RuleBase" id="RU361262"/>
    </source>
</evidence>
<dbReference type="PANTHER" id="PTHR32176:SF26">
    <property type="entry name" value="PATATIN-LIKE PROTEIN 2"/>
    <property type="match status" value="1"/>
</dbReference>
<dbReference type="InterPro" id="IPR016035">
    <property type="entry name" value="Acyl_Trfase/lysoPLipase"/>
</dbReference>
<dbReference type="PROSITE" id="PS51635">
    <property type="entry name" value="PNPLA"/>
    <property type="match status" value="1"/>
</dbReference>
<evidence type="ECO:0000256" key="7">
    <source>
        <dbReference type="PROSITE-ProRule" id="PRU01161"/>
    </source>
</evidence>
<dbReference type="EMBL" id="SWLB01000004">
    <property type="protein sequence ID" value="KAF3339429.1"/>
    <property type="molecule type" value="Genomic_DNA"/>
</dbReference>
<keyword evidence="3" id="KW-0611">Plant defense</keyword>
<dbReference type="OrthoDB" id="1658288at2759"/>
<organism evidence="10 11">
    <name type="scientific">Carex littledalei</name>
    <dbReference type="NCBI Taxonomy" id="544730"/>
    <lineage>
        <taxon>Eukaryota</taxon>
        <taxon>Viridiplantae</taxon>
        <taxon>Streptophyta</taxon>
        <taxon>Embryophyta</taxon>
        <taxon>Tracheophyta</taxon>
        <taxon>Spermatophyta</taxon>
        <taxon>Magnoliopsida</taxon>
        <taxon>Liliopsida</taxon>
        <taxon>Poales</taxon>
        <taxon>Cyperaceae</taxon>
        <taxon>Cyperoideae</taxon>
        <taxon>Cariceae</taxon>
        <taxon>Carex</taxon>
        <taxon>Carex subgen. Euthyceras</taxon>
    </lineage>
</organism>
<evidence type="ECO:0000256" key="6">
    <source>
        <dbReference type="ARBA" id="ARBA00025642"/>
    </source>
</evidence>
<keyword evidence="2 7" id="KW-0378">Hydrolase</keyword>
<evidence type="ECO:0000313" key="11">
    <source>
        <dbReference type="Proteomes" id="UP000623129"/>
    </source>
</evidence>
<dbReference type="GO" id="GO:0006952">
    <property type="term" value="P:defense response"/>
    <property type="evidence" value="ECO:0007669"/>
    <property type="project" value="UniProtKB-KW"/>
</dbReference>
<evidence type="ECO:0000256" key="5">
    <source>
        <dbReference type="ARBA" id="ARBA00023098"/>
    </source>
</evidence>
<dbReference type="Pfam" id="PF01734">
    <property type="entry name" value="Patatin"/>
    <property type="match status" value="1"/>
</dbReference>
<evidence type="ECO:0000256" key="4">
    <source>
        <dbReference type="ARBA" id="ARBA00022963"/>
    </source>
</evidence>
<dbReference type="Gene3D" id="3.40.1090.10">
    <property type="entry name" value="Cytosolic phospholipase A2 catalytic domain"/>
    <property type="match status" value="1"/>
</dbReference>
<feature type="short sequence motif" description="DGA/G" evidence="7">
    <location>
        <begin position="219"/>
        <end position="221"/>
    </location>
</feature>
<evidence type="ECO:0000256" key="3">
    <source>
        <dbReference type="ARBA" id="ARBA00022821"/>
    </source>
</evidence>
<dbReference type="GO" id="GO:0047372">
    <property type="term" value="F:monoacylglycerol lipase activity"/>
    <property type="evidence" value="ECO:0007669"/>
    <property type="project" value="TreeGrafter"/>
</dbReference>
<dbReference type="PANTHER" id="PTHR32176">
    <property type="entry name" value="XYLOSE ISOMERASE"/>
    <property type="match status" value="1"/>
</dbReference>
<feature type="short sequence motif" description="GXGXXG" evidence="7">
    <location>
        <begin position="26"/>
        <end position="31"/>
    </location>
</feature>
<comment type="caution">
    <text evidence="10">The sequence shown here is derived from an EMBL/GenBank/DDBJ whole genome shotgun (WGS) entry which is preliminary data.</text>
</comment>
<reference evidence="10" key="1">
    <citation type="submission" date="2020-01" db="EMBL/GenBank/DDBJ databases">
        <title>Genome sequence of Kobresia littledalei, the first chromosome-level genome in the family Cyperaceae.</title>
        <authorList>
            <person name="Qu G."/>
        </authorList>
    </citation>
    <scope>NUCLEOTIDE SEQUENCE</scope>
    <source>
        <strain evidence="10">C.B.Clarke</strain>
        <tissue evidence="10">Leaf</tissue>
    </source>
</reference>
<dbReference type="CDD" id="cd07214">
    <property type="entry name" value="Pat17_isozyme_like"/>
    <property type="match status" value="1"/>
</dbReference>
<accession>A0A833RDR9</accession>
<dbReference type="EC" id="3.1.1.-" evidence="8"/>
<comment type="function">
    <text evidence="6">Possesses non-specific lipolytic acyl hydrolase (LAH) activity. Hydrolyzes phospholipids as well as galactolipids. May play a role in disease resistance.</text>
</comment>
<feature type="domain" description="PNPLA" evidence="9">
    <location>
        <begin position="22"/>
        <end position="232"/>
    </location>
</feature>
<dbReference type="InterPro" id="IPR002641">
    <property type="entry name" value="PNPLA_dom"/>
</dbReference>